<name>A0A1E3HZ23_9TREE</name>
<organism evidence="1 2">
    <name type="scientific">Cryptococcus amylolentus CBS 6039</name>
    <dbReference type="NCBI Taxonomy" id="1295533"/>
    <lineage>
        <taxon>Eukaryota</taxon>
        <taxon>Fungi</taxon>
        <taxon>Dikarya</taxon>
        <taxon>Basidiomycota</taxon>
        <taxon>Agaricomycotina</taxon>
        <taxon>Tremellomycetes</taxon>
        <taxon>Tremellales</taxon>
        <taxon>Cryptococcaceae</taxon>
        <taxon>Cryptococcus</taxon>
    </lineage>
</organism>
<keyword evidence="2" id="KW-1185">Reference proteome</keyword>
<sequence>MPSKQRQSEGGPVYVNRFREQDSATVSWVSNIASYYDRPEEEPPVLSKFWRQLKVQSEAEGELPICFVIEPEDANLETVRETLCEVWDKSPSDLTLSLLASYRSDTDNGKWVPTYHDTTIPQGESVDICPGDCFCVGQQGSCANSSVPSELAPWIVREIAATTMQSHTLPDPLEVEDLQDVVQSLVTNWRNGTQG</sequence>
<dbReference type="RefSeq" id="XP_018995807.1">
    <property type="nucleotide sequence ID" value="XM_019135404.1"/>
</dbReference>
<comment type="caution">
    <text evidence="1">The sequence shown here is derived from an EMBL/GenBank/DDBJ whole genome shotgun (WGS) entry which is preliminary data.</text>
</comment>
<reference evidence="1 2" key="1">
    <citation type="submission" date="2016-06" db="EMBL/GenBank/DDBJ databases">
        <title>Evolution of pathogenesis and genome organization in the Tremellales.</title>
        <authorList>
            <person name="Cuomo C."/>
            <person name="Litvintseva A."/>
            <person name="Heitman J."/>
            <person name="Chen Y."/>
            <person name="Sun S."/>
            <person name="Springer D."/>
            <person name="Dromer F."/>
            <person name="Young S."/>
            <person name="Zeng Q."/>
            <person name="Chapman S."/>
            <person name="Gujja S."/>
            <person name="Saif S."/>
            <person name="Birren B."/>
        </authorList>
    </citation>
    <scope>NUCLEOTIDE SEQUENCE [LARGE SCALE GENOMIC DNA]</scope>
    <source>
        <strain evidence="1 2">CBS 6039</strain>
    </source>
</reference>
<dbReference type="AlphaFoldDB" id="A0A1E3HZ23"/>
<protein>
    <submittedName>
        <fullName evidence="1">Uncharacterized protein</fullName>
    </submittedName>
</protein>
<evidence type="ECO:0000313" key="1">
    <source>
        <dbReference type="EMBL" id="ODN81488.1"/>
    </source>
</evidence>
<proteinExistence type="predicted"/>
<evidence type="ECO:0000313" key="2">
    <source>
        <dbReference type="Proteomes" id="UP000094065"/>
    </source>
</evidence>
<dbReference type="GeneID" id="30153220"/>
<accession>A0A1E3HZ23</accession>
<dbReference type="EMBL" id="AWGJ01000003">
    <property type="protein sequence ID" value="ODN81488.1"/>
    <property type="molecule type" value="Genomic_DNA"/>
</dbReference>
<dbReference type="Proteomes" id="UP000094065">
    <property type="component" value="Unassembled WGS sequence"/>
</dbReference>
<gene>
    <name evidence="1" type="ORF">L202_01911</name>
</gene>